<reference evidence="4 5" key="1">
    <citation type="journal article" date="2016" name="Genome Biol. Evol.">
        <title>Divergent and convergent evolution of fungal pathogenicity.</title>
        <authorList>
            <person name="Shang Y."/>
            <person name="Xiao G."/>
            <person name="Zheng P."/>
            <person name="Cen K."/>
            <person name="Zhan S."/>
            <person name="Wang C."/>
        </authorList>
    </citation>
    <scope>NUCLEOTIDE SEQUENCE [LARGE SCALE GENOMIC DNA]</scope>
    <source>
        <strain evidence="4 5">RCEF 2490</strain>
    </source>
</reference>
<dbReference type="EMBL" id="AZGY01000004">
    <property type="protein sequence ID" value="KZZ99036.1"/>
    <property type="molecule type" value="Genomic_DNA"/>
</dbReference>
<evidence type="ECO:0000259" key="3">
    <source>
        <dbReference type="PROSITE" id="PS50006"/>
    </source>
</evidence>
<comment type="caution">
    <text evidence="4">The sequence shown here is derived from an EMBL/GenBank/DDBJ whole genome shotgun (WGS) entry which is preliminary data.</text>
</comment>
<protein>
    <submittedName>
        <fullName evidence="4">Forkhead-associated (FHA) domain protein</fullName>
    </submittedName>
</protein>
<name>A0A168EQ33_9HYPO</name>
<evidence type="ECO:0000256" key="2">
    <source>
        <dbReference type="SAM" id="Phobius"/>
    </source>
</evidence>
<sequence>MAEEPPYEDEVHVALKPTGPAANHESQERLILLNRSTTKVDIGRSTKRDDRLTAGPNNGWFDSAVMSRKHARLVFSPVSKTVTLTDIGSLHGTFVNHSRLDANKPCKLATNDVLQFGLPVQRGSETYHACEMKIHLKRALSNSQHRPVIFRVPDSTDDEEDEPSDVDDALGASVAILQQAGIRARTEVSPGWEAAIDLTSDDGLRDANPRGNNAGEDEIVDEPSTRRHADSDELVEAEDFDRSKSSWHSYSPPSDVPPSDYSSENSSVDGQEEGANVDICEHASSLLSHSDDEDHAIRYISEDESFSDDEDPVLGNNVAEESQGAGQEDISESQQVVNVSATPVTYSEKGGEGSLFVPQLPDEESNVPPVPAAIDSSATVTLEAISPAFRSSQTEHDTPEDRGSWSSKAEFFAAWDHNRRTLAMTDPSPGDHHPKMDAEGDSDGDDVLPRSTILFSNAGLRDCTGTSDLLQSGEKFLESPMADLTSKSTCCFTPYDPSQPTADTLDYTSAYTYEVSKRLLESKNPPRASLEVSRATAERDAEVQVFSDQQSAVKTSSSKRKIADISDLVSKDTPRHSSEGESALAVGETEAVLALDTAPGNIASQASEHEVAYRRPTKRLRRAAEIVGFAALGGAAVMTALIATAPVL</sequence>
<feature type="compositionally biased region" description="Acidic residues" evidence="1">
    <location>
        <begin position="302"/>
        <end position="312"/>
    </location>
</feature>
<dbReference type="Proteomes" id="UP000078544">
    <property type="component" value="Unassembled WGS sequence"/>
</dbReference>
<dbReference type="InterPro" id="IPR050923">
    <property type="entry name" value="Cell_Proc_Reg/RNA_Proc"/>
</dbReference>
<keyword evidence="2" id="KW-0472">Membrane</keyword>
<keyword evidence="5" id="KW-1185">Reference proteome</keyword>
<dbReference type="SUPFAM" id="SSF49879">
    <property type="entry name" value="SMAD/FHA domain"/>
    <property type="match status" value="1"/>
</dbReference>
<proteinExistence type="predicted"/>
<evidence type="ECO:0000313" key="5">
    <source>
        <dbReference type="Proteomes" id="UP000078544"/>
    </source>
</evidence>
<dbReference type="PANTHER" id="PTHR23308">
    <property type="entry name" value="NUCLEAR INHIBITOR OF PROTEIN PHOSPHATASE-1"/>
    <property type="match status" value="1"/>
</dbReference>
<dbReference type="OrthoDB" id="4096268at2759"/>
<gene>
    <name evidence="4" type="ORF">AAL_02587</name>
</gene>
<feature type="transmembrane region" description="Helical" evidence="2">
    <location>
        <begin position="623"/>
        <end position="645"/>
    </location>
</feature>
<dbReference type="InterPro" id="IPR008984">
    <property type="entry name" value="SMAD_FHA_dom_sf"/>
</dbReference>
<feature type="compositionally biased region" description="Low complexity" evidence="1">
    <location>
        <begin position="246"/>
        <end position="263"/>
    </location>
</feature>
<dbReference type="SMART" id="SM00240">
    <property type="entry name" value="FHA"/>
    <property type="match status" value="1"/>
</dbReference>
<evidence type="ECO:0000256" key="1">
    <source>
        <dbReference type="SAM" id="MobiDB-lite"/>
    </source>
</evidence>
<feature type="region of interest" description="Disordered" evidence="1">
    <location>
        <begin position="422"/>
        <end position="447"/>
    </location>
</feature>
<dbReference type="PROSITE" id="PS50006">
    <property type="entry name" value="FHA_DOMAIN"/>
    <property type="match status" value="1"/>
</dbReference>
<dbReference type="AlphaFoldDB" id="A0A168EQ33"/>
<organism evidence="4 5">
    <name type="scientific">Moelleriella libera RCEF 2490</name>
    <dbReference type="NCBI Taxonomy" id="1081109"/>
    <lineage>
        <taxon>Eukaryota</taxon>
        <taxon>Fungi</taxon>
        <taxon>Dikarya</taxon>
        <taxon>Ascomycota</taxon>
        <taxon>Pezizomycotina</taxon>
        <taxon>Sordariomycetes</taxon>
        <taxon>Hypocreomycetidae</taxon>
        <taxon>Hypocreales</taxon>
        <taxon>Clavicipitaceae</taxon>
        <taxon>Moelleriella</taxon>
    </lineage>
</organism>
<evidence type="ECO:0000313" key="4">
    <source>
        <dbReference type="EMBL" id="KZZ99036.1"/>
    </source>
</evidence>
<dbReference type="InterPro" id="IPR000253">
    <property type="entry name" value="FHA_dom"/>
</dbReference>
<feature type="region of interest" description="Disordered" evidence="1">
    <location>
        <begin position="302"/>
        <end position="336"/>
    </location>
</feature>
<keyword evidence="2" id="KW-0812">Transmembrane</keyword>
<dbReference type="Gene3D" id="2.60.200.20">
    <property type="match status" value="1"/>
</dbReference>
<feature type="region of interest" description="Disordered" evidence="1">
    <location>
        <begin position="197"/>
        <end position="279"/>
    </location>
</feature>
<dbReference type="Pfam" id="PF00498">
    <property type="entry name" value="FHA"/>
    <property type="match status" value="1"/>
</dbReference>
<feature type="domain" description="FHA" evidence="3">
    <location>
        <begin position="40"/>
        <end position="100"/>
    </location>
</feature>
<feature type="compositionally biased region" description="Basic and acidic residues" evidence="1">
    <location>
        <begin position="429"/>
        <end position="438"/>
    </location>
</feature>
<accession>A0A168EQ33</accession>
<dbReference type="STRING" id="1081109.A0A168EQ33"/>
<keyword evidence="2" id="KW-1133">Transmembrane helix</keyword>